<protein>
    <submittedName>
        <fullName evidence="4">DUF4011 domain-containing protein</fullName>
    </submittedName>
</protein>
<dbReference type="InterPro" id="IPR047187">
    <property type="entry name" value="SF1_C_Upf1"/>
</dbReference>
<comment type="caution">
    <text evidence="4">The sequence shown here is derived from an EMBL/GenBank/DDBJ whole genome shotgun (WGS) entry which is preliminary data.</text>
</comment>
<dbReference type="Pfam" id="PF18741">
    <property type="entry name" value="MTES_1575"/>
    <property type="match status" value="1"/>
</dbReference>
<feature type="compositionally biased region" description="Low complexity" evidence="1">
    <location>
        <begin position="91"/>
        <end position="105"/>
    </location>
</feature>
<feature type="domain" description="DNA2/NAM7 helicase-like C-terminal" evidence="2">
    <location>
        <begin position="1006"/>
        <end position="1189"/>
    </location>
</feature>
<dbReference type="InterPro" id="IPR041679">
    <property type="entry name" value="DNA2/NAM7-like_C"/>
</dbReference>
<dbReference type="CDD" id="cd18808">
    <property type="entry name" value="SF1_C_Upf1"/>
    <property type="match status" value="1"/>
</dbReference>
<dbReference type="Pfam" id="PF13195">
    <property type="entry name" value="DUF4011"/>
    <property type="match status" value="1"/>
</dbReference>
<dbReference type="InterPro" id="IPR045055">
    <property type="entry name" value="DNA2/NAM7-like"/>
</dbReference>
<reference evidence="4 5" key="1">
    <citation type="submission" date="2021-03" db="EMBL/GenBank/DDBJ databases">
        <authorList>
            <person name="So Y."/>
        </authorList>
    </citation>
    <scope>NUCLEOTIDE SEQUENCE [LARGE SCALE GENOMIC DNA]</scope>
    <source>
        <strain evidence="4 5">PWR1</strain>
    </source>
</reference>
<evidence type="ECO:0000259" key="3">
    <source>
        <dbReference type="Pfam" id="PF18741"/>
    </source>
</evidence>
<dbReference type="PANTHER" id="PTHR10887">
    <property type="entry name" value="DNA2/NAM7 HELICASE FAMILY"/>
    <property type="match status" value="1"/>
</dbReference>
<dbReference type="InterPro" id="IPR025103">
    <property type="entry name" value="DUF4011"/>
</dbReference>
<gene>
    <name evidence="4" type="ORF">J5Y09_13280</name>
</gene>
<accession>A0ABS4AU42</accession>
<evidence type="ECO:0000259" key="2">
    <source>
        <dbReference type="Pfam" id="PF13087"/>
    </source>
</evidence>
<organism evidence="4 5">
    <name type="scientific">Roseomonas nitratireducens</name>
    <dbReference type="NCBI Taxonomy" id="2820810"/>
    <lineage>
        <taxon>Bacteria</taxon>
        <taxon>Pseudomonadati</taxon>
        <taxon>Pseudomonadota</taxon>
        <taxon>Alphaproteobacteria</taxon>
        <taxon>Acetobacterales</taxon>
        <taxon>Roseomonadaceae</taxon>
        <taxon>Roseomonas</taxon>
    </lineage>
</organism>
<dbReference type="RefSeq" id="WP_209352285.1">
    <property type="nucleotide sequence ID" value="NZ_JAGIYZ010000012.1"/>
</dbReference>
<feature type="region of interest" description="Disordered" evidence="1">
    <location>
        <begin position="62"/>
        <end position="107"/>
    </location>
</feature>
<sequence length="1518" mass="160176">MTDLRQALEDARRALLDLSTRNRLLALPKPGRSRGVVILDDEDADFVAGALVAGKPFGFEAAGEEAPEAPPETTEAPAEGKPKRARRRTSKAAAKADGVAKADGAAAREEWQRDEALRVRLPPADLARRLRDLMTDARTAREETGVPTLYLALGALVWRDPMTPETERRAPLVLLPVAIEREGVSRSFRLRAGAEEPAENLSLREMLKVNFRTTLPEFNAETYNPTAWAEAVAQAVKDQPNWTVEADALAVGLFSFAKFLMWRDLGPEENPGLADHPLVRALVGGEPLSAPPTFPDDADVDAEIPVERLDHVVDMDGSQALAAEAVRRGGHVVIQGPPGTGKSQTIATILAQAILDGRSVLFVAEKLAALEVVKRRLENIGLGAAVLELHSEKQSKRAVLDELRATLALPPPPKPDRATVVDRLASLRGRLNRHAAAMRETAGASGIPLHQVIGTLVALRRRGARVPDFTLDVAGWDGATIAAKRDAVRDLAARAVEADGAHNPWRGVTADLGPADADRLMARLPGWIRAFAAAGAALAAAGAPATGPAAIAARLKSAAALREAPRHDKAAMGHAAWRGDPAPLVALTEAVARLAIATRDARLKPGALDVQGLAEARAGLASSGGFFGFLNSGRRAAQEVASRVVRDGADPVAALEAAITGQEARARVRNGNALGAAAFGSLWRGEETDPSALSALILWRQKHGAEAAAALASPAPAADAAILDAAATAWAEVKQATGLDPLAAFGTADPSFAALSDRLGEWASRPEALPLWQGWRRALTEARGIEPVVQRLQDGRLAPEAAEDAFAYALHEGLLRAASARFPDLAAFDAAAYDRTVAEFREADRARIALTRAEAARAHAERVRQVRDGAAGMTVIRGEMEKKRGHLPVRELLLRAAGAVQQAKPIFMMSPLSVAQFLSPPHGLRPGLTFDLLVVDEASQVEPVDALGAIARCRQVVVVGDDRQMPPTRFFQRMTEEAEETAPEDAPDAVAARDVESILGLCNARGVPRAMLRWHYRSRHESLIATSNAEFYENRLLVLPSPRPRSAALGLSLVRVDGAWETGEGVNRAEAQAIAEAVMRHAKETPGDTLGVAAFSIKQRDAIMDAIEAARRADPSADAFFADHADEPFFVKNLENVQGDERDAILISVGYGRDKDGRLAMRFGPLSAEGGERRLNVLITRAKKRCIVFSGIGADDIDTERASGRGVAALKTFLAFAAAPADAPRQGGGADGSPIGAAIAEAVTAAGKEAVARVGLAGLFLDVAAKGEKGYELGIEADAGDWAALRCARDRERGRQSALEMMGWTLTRSWSLAWYARPDAEAARIAALLGAEAPPAPAAAPAAPPPEAGLAEPYRESDAALPEGAAIATMPSADLAALVAAIVAAEAPITQDSLLERLRLVARRDALSPAERNAVRAALPLARDRLGVTEQAGVLARADTKVVPRDRRGAAAHLRRAAAVPPAEVAAAAEALLARRPGLTEAELAAAIPALLGLDPGAEVAIAARIAALVGAGAIRLG</sequence>
<dbReference type="InterPro" id="IPR027417">
    <property type="entry name" value="P-loop_NTPase"/>
</dbReference>
<evidence type="ECO:0000313" key="4">
    <source>
        <dbReference type="EMBL" id="MBP0464888.1"/>
    </source>
</evidence>
<proteinExistence type="predicted"/>
<name>A0ABS4AU42_9PROT</name>
<dbReference type="PANTHER" id="PTHR10887:SF530">
    <property type="entry name" value="SUPERFAMILY I DNA HELICASES"/>
    <property type="match status" value="1"/>
</dbReference>
<dbReference type="InterPro" id="IPR049468">
    <property type="entry name" value="Restrct_endonuc-II-like_dom"/>
</dbReference>
<dbReference type="EMBL" id="JAGIYZ010000012">
    <property type="protein sequence ID" value="MBP0464888.1"/>
    <property type="molecule type" value="Genomic_DNA"/>
</dbReference>
<dbReference type="Gene3D" id="3.40.50.300">
    <property type="entry name" value="P-loop containing nucleotide triphosphate hydrolases"/>
    <property type="match status" value="3"/>
</dbReference>
<keyword evidence="5" id="KW-1185">Reference proteome</keyword>
<dbReference type="SUPFAM" id="SSF52540">
    <property type="entry name" value="P-loop containing nucleoside triphosphate hydrolases"/>
    <property type="match status" value="1"/>
</dbReference>
<evidence type="ECO:0000313" key="5">
    <source>
        <dbReference type="Proteomes" id="UP000680815"/>
    </source>
</evidence>
<dbReference type="Pfam" id="PF13087">
    <property type="entry name" value="AAA_12"/>
    <property type="match status" value="1"/>
</dbReference>
<feature type="domain" description="Restriction endonuclease type II-like" evidence="3">
    <location>
        <begin position="1238"/>
        <end position="1327"/>
    </location>
</feature>
<evidence type="ECO:0000256" key="1">
    <source>
        <dbReference type="SAM" id="MobiDB-lite"/>
    </source>
</evidence>
<dbReference type="Proteomes" id="UP000680815">
    <property type="component" value="Unassembled WGS sequence"/>
</dbReference>